<feature type="compositionally biased region" description="Pro residues" evidence="1">
    <location>
        <begin position="48"/>
        <end position="57"/>
    </location>
</feature>
<feature type="compositionally biased region" description="Polar residues" evidence="1">
    <location>
        <begin position="101"/>
        <end position="115"/>
    </location>
</feature>
<reference evidence="3" key="1">
    <citation type="submission" date="2014-03" db="EMBL/GenBank/DDBJ databases">
        <title>The Genome Sequence of Puccinia striiformis f. sp. tritici PST-78.</title>
        <authorList>
            <consortium name="The Broad Institute Genome Sequencing Platform"/>
            <person name="Cuomo C."/>
            <person name="Hulbert S."/>
            <person name="Chen X."/>
            <person name="Walker B."/>
            <person name="Young S.K."/>
            <person name="Zeng Q."/>
            <person name="Gargeya S."/>
            <person name="Fitzgerald M."/>
            <person name="Haas B."/>
            <person name="Abouelleil A."/>
            <person name="Alvarado L."/>
            <person name="Arachchi H.M."/>
            <person name="Berlin A.M."/>
            <person name="Chapman S.B."/>
            <person name="Goldberg J."/>
            <person name="Griggs A."/>
            <person name="Gujja S."/>
            <person name="Hansen M."/>
            <person name="Howarth C."/>
            <person name="Imamovic A."/>
            <person name="Larimer J."/>
            <person name="McCowan C."/>
            <person name="Montmayeur A."/>
            <person name="Murphy C."/>
            <person name="Neiman D."/>
            <person name="Pearson M."/>
            <person name="Priest M."/>
            <person name="Roberts A."/>
            <person name="Saif S."/>
            <person name="Shea T."/>
            <person name="Sisk P."/>
            <person name="Sykes S."/>
            <person name="Wortman J."/>
            <person name="Nusbaum C."/>
            <person name="Birren B."/>
        </authorList>
    </citation>
    <scope>NUCLEOTIDE SEQUENCE [LARGE SCALE GENOMIC DNA]</scope>
    <source>
        <strain evidence="3">race PST-78</strain>
    </source>
</reference>
<evidence type="ECO:0000256" key="1">
    <source>
        <dbReference type="SAM" id="MobiDB-lite"/>
    </source>
</evidence>
<sequence>MTPNIPGDRDHMQSLSDQVRDTNSTDATQPMNGNKVIPPQAAASQPTAPTPNQPPALPKANPIRKTRVTRAAAKAPNLSKEVDPTSQAIQRTGKHHRTIPMQKQPSKTGTASKGE</sequence>
<feature type="compositionally biased region" description="Polar residues" evidence="1">
    <location>
        <begin position="13"/>
        <end position="32"/>
    </location>
</feature>
<name>A0A0L0UQL9_9BASI</name>
<organism evidence="2 3">
    <name type="scientific">Puccinia striiformis f. sp. tritici PST-78</name>
    <dbReference type="NCBI Taxonomy" id="1165861"/>
    <lineage>
        <taxon>Eukaryota</taxon>
        <taxon>Fungi</taxon>
        <taxon>Dikarya</taxon>
        <taxon>Basidiomycota</taxon>
        <taxon>Pucciniomycotina</taxon>
        <taxon>Pucciniomycetes</taxon>
        <taxon>Pucciniales</taxon>
        <taxon>Pucciniaceae</taxon>
        <taxon>Puccinia</taxon>
    </lineage>
</organism>
<dbReference type="AlphaFoldDB" id="A0A0L0UQL9"/>
<accession>A0A0L0UQL9</accession>
<dbReference type="EMBL" id="AJIL01000553">
    <property type="protein sequence ID" value="KNE89049.1"/>
    <property type="molecule type" value="Genomic_DNA"/>
</dbReference>
<evidence type="ECO:0000313" key="2">
    <source>
        <dbReference type="EMBL" id="KNE89049.1"/>
    </source>
</evidence>
<feature type="compositionally biased region" description="Low complexity" evidence="1">
    <location>
        <begin position="38"/>
        <end position="47"/>
    </location>
</feature>
<proteinExistence type="predicted"/>
<keyword evidence="3" id="KW-1185">Reference proteome</keyword>
<feature type="region of interest" description="Disordered" evidence="1">
    <location>
        <begin position="1"/>
        <end position="115"/>
    </location>
</feature>
<evidence type="ECO:0000313" key="3">
    <source>
        <dbReference type="Proteomes" id="UP000054564"/>
    </source>
</evidence>
<dbReference type="Proteomes" id="UP000054564">
    <property type="component" value="Unassembled WGS sequence"/>
</dbReference>
<gene>
    <name evidence="2" type="ORF">PSTG_17491</name>
</gene>
<protein>
    <submittedName>
        <fullName evidence="2">Uncharacterized protein</fullName>
    </submittedName>
</protein>
<comment type="caution">
    <text evidence="2">The sequence shown here is derived from an EMBL/GenBank/DDBJ whole genome shotgun (WGS) entry which is preliminary data.</text>
</comment>